<keyword evidence="1" id="KW-1133">Transmembrane helix</keyword>
<dbReference type="SUPFAM" id="SSF54523">
    <property type="entry name" value="Pili subunits"/>
    <property type="match status" value="1"/>
</dbReference>
<name>A0A518HTV5_9BACT</name>
<accession>A0A518HTV5</accession>
<dbReference type="NCBIfam" id="TIGR02532">
    <property type="entry name" value="IV_pilin_GFxxxE"/>
    <property type="match status" value="1"/>
</dbReference>
<dbReference type="InterPro" id="IPR045584">
    <property type="entry name" value="Pilin-like"/>
</dbReference>
<reference evidence="2 3" key="1">
    <citation type="submission" date="2019-03" db="EMBL/GenBank/DDBJ databases">
        <title>Deep-cultivation of Planctomycetes and their phenomic and genomic characterization uncovers novel biology.</title>
        <authorList>
            <person name="Wiegand S."/>
            <person name="Jogler M."/>
            <person name="Boedeker C."/>
            <person name="Pinto D."/>
            <person name="Vollmers J."/>
            <person name="Rivas-Marin E."/>
            <person name="Kohn T."/>
            <person name="Peeters S.H."/>
            <person name="Heuer A."/>
            <person name="Rast P."/>
            <person name="Oberbeckmann S."/>
            <person name="Bunk B."/>
            <person name="Jeske O."/>
            <person name="Meyerdierks A."/>
            <person name="Storesund J.E."/>
            <person name="Kallscheuer N."/>
            <person name="Luecker S."/>
            <person name="Lage O.M."/>
            <person name="Pohl T."/>
            <person name="Merkel B.J."/>
            <person name="Hornburger P."/>
            <person name="Mueller R.-W."/>
            <person name="Bruemmer F."/>
            <person name="Labrenz M."/>
            <person name="Spormann A.M."/>
            <person name="Op den Camp H."/>
            <person name="Overmann J."/>
            <person name="Amann R."/>
            <person name="Jetten M.S.M."/>
            <person name="Mascher T."/>
            <person name="Medema M.H."/>
            <person name="Devos D.P."/>
            <person name="Kaster A.-K."/>
            <person name="Ovreas L."/>
            <person name="Rohde M."/>
            <person name="Galperin M.Y."/>
            <person name="Jogler C."/>
        </authorList>
    </citation>
    <scope>NUCLEOTIDE SEQUENCE [LARGE SCALE GENOMIC DNA]</scope>
    <source>
        <strain evidence="2 3">Enr13</strain>
    </source>
</reference>
<gene>
    <name evidence="2" type="primary">xcpT_8</name>
    <name evidence="2" type="ORF">Enr13x_40890</name>
</gene>
<evidence type="ECO:0000256" key="1">
    <source>
        <dbReference type="SAM" id="Phobius"/>
    </source>
</evidence>
<keyword evidence="3" id="KW-1185">Reference proteome</keyword>
<dbReference type="RefSeq" id="WP_145388606.1">
    <property type="nucleotide sequence ID" value="NZ_CP037423.1"/>
</dbReference>
<protein>
    <submittedName>
        <fullName evidence="2">Type II secretion system protein G</fullName>
    </submittedName>
</protein>
<sequence length="108" mass="11997">MQRTRHVKRSGFSLLELLAVVTILAVIAAVVVPRISSSKVAAQQEVNKQNMAEINAAVERWYFQKGSYPQLNLSDIAADVNYFPEGIPKNPVDNSSYQLDAATHRVIK</sequence>
<dbReference type="OrthoDB" id="286317at2"/>
<keyword evidence="1" id="KW-0812">Transmembrane</keyword>
<organism evidence="2 3">
    <name type="scientific">Stieleria neptunia</name>
    <dbReference type="NCBI Taxonomy" id="2527979"/>
    <lineage>
        <taxon>Bacteria</taxon>
        <taxon>Pseudomonadati</taxon>
        <taxon>Planctomycetota</taxon>
        <taxon>Planctomycetia</taxon>
        <taxon>Pirellulales</taxon>
        <taxon>Pirellulaceae</taxon>
        <taxon>Stieleria</taxon>
    </lineage>
</organism>
<dbReference type="PROSITE" id="PS00409">
    <property type="entry name" value="PROKAR_NTER_METHYL"/>
    <property type="match status" value="1"/>
</dbReference>
<dbReference type="KEGG" id="snep:Enr13x_40890"/>
<dbReference type="Gene3D" id="3.30.700.10">
    <property type="entry name" value="Glycoprotein, Type 4 Pilin"/>
    <property type="match status" value="1"/>
</dbReference>
<dbReference type="Pfam" id="PF07963">
    <property type="entry name" value="N_methyl"/>
    <property type="match status" value="1"/>
</dbReference>
<dbReference type="Proteomes" id="UP000319004">
    <property type="component" value="Chromosome"/>
</dbReference>
<proteinExistence type="predicted"/>
<feature type="transmembrane region" description="Helical" evidence="1">
    <location>
        <begin position="12"/>
        <end position="32"/>
    </location>
</feature>
<evidence type="ECO:0000313" key="3">
    <source>
        <dbReference type="Proteomes" id="UP000319004"/>
    </source>
</evidence>
<dbReference type="AlphaFoldDB" id="A0A518HTV5"/>
<keyword evidence="1" id="KW-0472">Membrane</keyword>
<dbReference type="EMBL" id="CP037423">
    <property type="protein sequence ID" value="QDV44227.1"/>
    <property type="molecule type" value="Genomic_DNA"/>
</dbReference>
<evidence type="ECO:0000313" key="2">
    <source>
        <dbReference type="EMBL" id="QDV44227.1"/>
    </source>
</evidence>
<dbReference type="InterPro" id="IPR012902">
    <property type="entry name" value="N_methyl_site"/>
</dbReference>